<evidence type="ECO:0000313" key="3">
    <source>
        <dbReference type="Proteomes" id="UP000747542"/>
    </source>
</evidence>
<reference evidence="2" key="1">
    <citation type="journal article" date="2021" name="Sci. Adv.">
        <title>The American lobster genome reveals insights on longevity, neural, and immune adaptations.</title>
        <authorList>
            <person name="Polinski J.M."/>
            <person name="Zimin A.V."/>
            <person name="Clark K.F."/>
            <person name="Kohn A.B."/>
            <person name="Sadowski N."/>
            <person name="Timp W."/>
            <person name="Ptitsyn A."/>
            <person name="Khanna P."/>
            <person name="Romanova D.Y."/>
            <person name="Williams P."/>
            <person name="Greenwood S.J."/>
            <person name="Moroz L.L."/>
            <person name="Walt D.R."/>
            <person name="Bodnar A.G."/>
        </authorList>
    </citation>
    <scope>NUCLEOTIDE SEQUENCE</scope>
    <source>
        <strain evidence="2">GMGI-L3</strain>
    </source>
</reference>
<evidence type="ECO:0000313" key="2">
    <source>
        <dbReference type="EMBL" id="KAG7158627.1"/>
    </source>
</evidence>
<evidence type="ECO:0000256" key="1">
    <source>
        <dbReference type="SAM" id="MobiDB-lite"/>
    </source>
</evidence>
<feature type="compositionally biased region" description="Acidic residues" evidence="1">
    <location>
        <begin position="136"/>
        <end position="149"/>
    </location>
</feature>
<name>A0A8J5JHW7_HOMAM</name>
<dbReference type="AlphaFoldDB" id="A0A8J5JHW7"/>
<accession>A0A8J5JHW7</accession>
<feature type="region of interest" description="Disordered" evidence="1">
    <location>
        <begin position="116"/>
        <end position="149"/>
    </location>
</feature>
<comment type="caution">
    <text evidence="2">The sequence shown here is derived from an EMBL/GenBank/DDBJ whole genome shotgun (WGS) entry which is preliminary data.</text>
</comment>
<dbReference type="Proteomes" id="UP000747542">
    <property type="component" value="Unassembled WGS sequence"/>
</dbReference>
<protein>
    <submittedName>
        <fullName evidence="2">Uncharacterized protein</fullName>
    </submittedName>
</protein>
<dbReference type="EMBL" id="JAHLQT010034478">
    <property type="protein sequence ID" value="KAG7158627.1"/>
    <property type="molecule type" value="Genomic_DNA"/>
</dbReference>
<gene>
    <name evidence="2" type="ORF">Hamer_G011283</name>
</gene>
<organism evidence="2 3">
    <name type="scientific">Homarus americanus</name>
    <name type="common">American lobster</name>
    <dbReference type="NCBI Taxonomy" id="6706"/>
    <lineage>
        <taxon>Eukaryota</taxon>
        <taxon>Metazoa</taxon>
        <taxon>Ecdysozoa</taxon>
        <taxon>Arthropoda</taxon>
        <taxon>Crustacea</taxon>
        <taxon>Multicrustacea</taxon>
        <taxon>Malacostraca</taxon>
        <taxon>Eumalacostraca</taxon>
        <taxon>Eucarida</taxon>
        <taxon>Decapoda</taxon>
        <taxon>Pleocyemata</taxon>
        <taxon>Astacidea</taxon>
        <taxon>Nephropoidea</taxon>
        <taxon>Nephropidae</taxon>
        <taxon>Homarus</taxon>
    </lineage>
</organism>
<proteinExistence type="predicted"/>
<sequence length="245" mass="27876">MTECSFEHRGNQMRFFSRPQLVRKIVAYIRRQSTADVAPLKEEDCSRQQQQKRVSEMLARGGRLRRPPPHLSCFYLWHGNHVTQGRGGVQRDPLNIPITTTALTWRTHATRTLKTRRLEGRRRREGEKEEEKGEKEEEEGEKEEEEGEEGVYSRLLLMKLRHDGDSDGVNVGVRGGTSGIGGFGRRSLWSGRFFGGGLLEWEVRILHLTEPVIDKGGAGVSGVPYTLGDFLDVWRSTGVVQGVYW</sequence>
<feature type="compositionally biased region" description="Basic and acidic residues" evidence="1">
    <location>
        <begin position="116"/>
        <end position="135"/>
    </location>
</feature>
<keyword evidence="3" id="KW-1185">Reference proteome</keyword>